<dbReference type="Proteomes" id="UP001230649">
    <property type="component" value="Unassembled WGS sequence"/>
</dbReference>
<organism evidence="1 2">
    <name type="scientific">Naganishia adeliensis</name>
    <dbReference type="NCBI Taxonomy" id="92952"/>
    <lineage>
        <taxon>Eukaryota</taxon>
        <taxon>Fungi</taxon>
        <taxon>Dikarya</taxon>
        <taxon>Basidiomycota</taxon>
        <taxon>Agaricomycotina</taxon>
        <taxon>Tremellomycetes</taxon>
        <taxon>Filobasidiales</taxon>
        <taxon>Filobasidiaceae</taxon>
        <taxon>Naganishia</taxon>
    </lineage>
</organism>
<sequence>MDALAVIEEDFREFPHIRRPTLVQEDLFRSVLKDGKDVFLKEKTGRGKTFALALIAISRAYKIRSKRLKAARKPSRNPSSHDNDRSPAVLLLLPHAALVGQVSGWISRIESALSSEHLGGEGPLAEIVISGDKPKTSRKATPEILISTPDALISYLEASSPTDRTRHTRKTVTPAMSPSSLSRPLQLIVSDEIDAMLRPLPGRFKTFTSERERQRHPFFRHPPAIVRLLEDILRLGEMQTASRTLQTVWSSATLNSVVRGFVQRSRWIRKEAQIVIDTTATTESTIQHPSGGLPEGGQAASLDGTIHYCLTIDPLTGNMRNLGAIAPDTISEYVEPDPNDPAFKERIHPLMIENLALLGAIRNPRDGKGYSLAIVPDGTSISKLQDALSALGTSSMIVDGINEPEEGALLLVTRSHVRGLDIPNIKTVYLLNGLDITSMSKASRSAGGMEERKREYTHFAGRMKRLGAVEEKPVQYSMVNLVMQGSAEEGALRGMLADKPELEVRRFEGTGIDV</sequence>
<gene>
    <name evidence="1" type="ORF">QFC20_002417</name>
</gene>
<accession>A0ACC2WKG5</accession>
<comment type="caution">
    <text evidence="1">The sequence shown here is derived from an EMBL/GenBank/DDBJ whole genome shotgun (WGS) entry which is preliminary data.</text>
</comment>
<name>A0ACC2WKG5_9TREE</name>
<evidence type="ECO:0000313" key="2">
    <source>
        <dbReference type="Proteomes" id="UP001230649"/>
    </source>
</evidence>
<reference evidence="1" key="1">
    <citation type="submission" date="2023-04" db="EMBL/GenBank/DDBJ databases">
        <title>Draft Genome sequencing of Naganishia species isolated from polar environments using Oxford Nanopore Technology.</title>
        <authorList>
            <person name="Leo P."/>
            <person name="Venkateswaran K."/>
        </authorList>
    </citation>
    <scope>NUCLEOTIDE SEQUENCE</scope>
    <source>
        <strain evidence="1">MNA-CCFEE 5262</strain>
    </source>
</reference>
<dbReference type="EMBL" id="JASBWS010000017">
    <property type="protein sequence ID" value="KAJ9111830.1"/>
    <property type="molecule type" value="Genomic_DNA"/>
</dbReference>
<keyword evidence="2" id="KW-1185">Reference proteome</keyword>
<protein>
    <submittedName>
        <fullName evidence="1">Uncharacterized protein</fullName>
    </submittedName>
</protein>
<proteinExistence type="predicted"/>
<evidence type="ECO:0000313" key="1">
    <source>
        <dbReference type="EMBL" id="KAJ9111830.1"/>
    </source>
</evidence>